<evidence type="ECO:0000313" key="2">
    <source>
        <dbReference type="EMBL" id="JAH71611.1"/>
    </source>
</evidence>
<keyword evidence="1" id="KW-0812">Transmembrane</keyword>
<dbReference type="EMBL" id="GBXM01036966">
    <property type="protein sequence ID" value="JAH71611.1"/>
    <property type="molecule type" value="Transcribed_RNA"/>
</dbReference>
<accession>A0A0E9V0T4</accession>
<organism evidence="2">
    <name type="scientific">Anguilla anguilla</name>
    <name type="common">European freshwater eel</name>
    <name type="synonym">Muraena anguilla</name>
    <dbReference type="NCBI Taxonomy" id="7936"/>
    <lineage>
        <taxon>Eukaryota</taxon>
        <taxon>Metazoa</taxon>
        <taxon>Chordata</taxon>
        <taxon>Craniata</taxon>
        <taxon>Vertebrata</taxon>
        <taxon>Euteleostomi</taxon>
        <taxon>Actinopterygii</taxon>
        <taxon>Neopterygii</taxon>
        <taxon>Teleostei</taxon>
        <taxon>Anguilliformes</taxon>
        <taxon>Anguillidae</taxon>
        <taxon>Anguilla</taxon>
    </lineage>
</organism>
<name>A0A0E9V0T4_ANGAN</name>
<proteinExistence type="predicted"/>
<reference evidence="2" key="2">
    <citation type="journal article" date="2015" name="Fish Shellfish Immunol.">
        <title>Early steps in the European eel (Anguilla anguilla)-Vibrio vulnificus interaction in the gills: Role of the RtxA13 toxin.</title>
        <authorList>
            <person name="Callol A."/>
            <person name="Pajuelo D."/>
            <person name="Ebbesson L."/>
            <person name="Teles M."/>
            <person name="MacKenzie S."/>
            <person name="Amaro C."/>
        </authorList>
    </citation>
    <scope>NUCLEOTIDE SEQUENCE</scope>
</reference>
<protein>
    <submittedName>
        <fullName evidence="2">Uncharacterized protein</fullName>
    </submittedName>
</protein>
<evidence type="ECO:0000256" key="1">
    <source>
        <dbReference type="SAM" id="Phobius"/>
    </source>
</evidence>
<reference evidence="2" key="1">
    <citation type="submission" date="2014-11" db="EMBL/GenBank/DDBJ databases">
        <authorList>
            <person name="Amaro Gonzalez C."/>
        </authorList>
    </citation>
    <scope>NUCLEOTIDE SEQUENCE</scope>
</reference>
<sequence>MQCEVVDKSLCCISDFYFFDILVIFLVCIFCFSFYIITFKFKLKSEKST</sequence>
<keyword evidence="1" id="KW-1133">Transmembrane helix</keyword>
<dbReference type="AlphaFoldDB" id="A0A0E9V0T4"/>
<feature type="transmembrane region" description="Helical" evidence="1">
    <location>
        <begin position="16"/>
        <end position="37"/>
    </location>
</feature>
<keyword evidence="1" id="KW-0472">Membrane</keyword>